<name>A0A4Q1KWB3_9FLAO</name>
<dbReference type="EMBL" id="SBKQ01000004">
    <property type="protein sequence ID" value="RXR33534.1"/>
    <property type="molecule type" value="Genomic_DNA"/>
</dbReference>
<organism evidence="1 2">
    <name type="scientific">Flavobacterium piscinae</name>
    <dbReference type="NCBI Taxonomy" id="2506424"/>
    <lineage>
        <taxon>Bacteria</taxon>
        <taxon>Pseudomonadati</taxon>
        <taxon>Bacteroidota</taxon>
        <taxon>Flavobacteriia</taxon>
        <taxon>Flavobacteriales</taxon>
        <taxon>Flavobacteriaceae</taxon>
        <taxon>Flavobacterium</taxon>
    </lineage>
</organism>
<dbReference type="RefSeq" id="WP_129463635.1">
    <property type="nucleotide sequence ID" value="NZ_JACSXZ010000001.1"/>
</dbReference>
<dbReference type="OrthoDB" id="1422036at2"/>
<dbReference type="AlphaFoldDB" id="A0A4Q1KWB3"/>
<protein>
    <submittedName>
        <fullName evidence="1">Uncharacterized protein</fullName>
    </submittedName>
</protein>
<comment type="caution">
    <text evidence="1">The sequence shown here is derived from an EMBL/GenBank/DDBJ whole genome shotgun (WGS) entry which is preliminary data.</text>
</comment>
<accession>A0A4Q1KWB3</accession>
<evidence type="ECO:0000313" key="2">
    <source>
        <dbReference type="Proteomes" id="UP000289734"/>
    </source>
</evidence>
<evidence type="ECO:0000313" key="1">
    <source>
        <dbReference type="EMBL" id="RXR33534.1"/>
    </source>
</evidence>
<gene>
    <name evidence="1" type="ORF">EQG68_04720</name>
</gene>
<sequence>MKKCLIIVMLTMFSNVYSHREKVVRKVYNNIDVTTYNSFHTEEMNKTLMIAQYAEMLSKKLSYNDKIYLNFSETKLEQPTINVWLPKKDDNTDNIDGINITFRIDDFDVVGCLNIIESAILNKNELKKLSERSWKVYKNLPSVEVSNILKAKIYRPNEIKELEKPPFFNYYFQDGKFHFVWINSENEKELNEFEKIKDFYVLTNYLLVVVSDNEEIKLIKPNQEIQTLKVDDVENFYRPYEIKLIGNNKISIGFNQLSRNKNRLLLYFMEKNILIQNVDELIKN</sequence>
<keyword evidence="2" id="KW-1185">Reference proteome</keyword>
<dbReference type="Proteomes" id="UP000289734">
    <property type="component" value="Unassembled WGS sequence"/>
</dbReference>
<proteinExistence type="predicted"/>
<reference evidence="2" key="1">
    <citation type="submission" date="2019-01" db="EMBL/GenBank/DDBJ databases">
        <title>Cytophagaceae bacterium strain CAR-16.</title>
        <authorList>
            <person name="Chen W.-M."/>
        </authorList>
    </citation>
    <scope>NUCLEOTIDE SEQUENCE [LARGE SCALE GENOMIC DNA]</scope>
    <source>
        <strain evidence="2">ICH-30</strain>
    </source>
</reference>